<dbReference type="Proteomes" id="UP000309215">
    <property type="component" value="Unassembled WGS sequence"/>
</dbReference>
<keyword evidence="3" id="KW-1185">Reference proteome</keyword>
<dbReference type="AlphaFoldDB" id="A0A4U1JIW6"/>
<dbReference type="Pfam" id="PF21813">
    <property type="entry name" value="DUF6882"/>
    <property type="match status" value="1"/>
</dbReference>
<dbReference type="OrthoDB" id="5503110at2"/>
<evidence type="ECO:0000313" key="3">
    <source>
        <dbReference type="Proteomes" id="UP000309215"/>
    </source>
</evidence>
<feature type="compositionally biased region" description="Low complexity" evidence="1">
    <location>
        <begin position="18"/>
        <end position="31"/>
    </location>
</feature>
<accession>A0A4U1JIW6</accession>
<feature type="region of interest" description="Disordered" evidence="1">
    <location>
        <begin position="1"/>
        <end position="66"/>
    </location>
</feature>
<proteinExistence type="predicted"/>
<dbReference type="EMBL" id="SSMQ01000002">
    <property type="protein sequence ID" value="TKD12644.1"/>
    <property type="molecule type" value="Genomic_DNA"/>
</dbReference>
<sequence length="316" mass="34259">MSKARAGSKPMRTKKAAAKPTKVAPKTTSKAVAKRPKEGPALAPPAPPMPEVRPARTERPPAADPPLVTKWAERGAALLRELAAHGAEDHEYRVDLKDGRFVWLDPRGRVSAEARARALLSYAPTTSSLTMAWADPLLRAASVRPIERMPTEQDDVDEEGAWHVAIAAAEASGAEWLYRVAAPHTWYFLALTDLSFQPISPSFTPGSPAGLVLLEIEASRKAIRSGAEPAVVVRERLARVGSALLHEAEYAYRSTDWVSRLARTGKRLEKLAGKVPVPSFEAVAKSASSSEWLAPDLAGSLDEALGLLEDEWRLFV</sequence>
<reference evidence="2 3" key="1">
    <citation type="submission" date="2019-04" db="EMBL/GenBank/DDBJ databases">
        <authorList>
            <person name="Li Y."/>
            <person name="Wang J."/>
        </authorList>
    </citation>
    <scope>NUCLEOTIDE SEQUENCE [LARGE SCALE GENOMIC DNA]</scope>
    <source>
        <strain evidence="2 3">DSM 14668</strain>
    </source>
</reference>
<evidence type="ECO:0000256" key="1">
    <source>
        <dbReference type="SAM" id="MobiDB-lite"/>
    </source>
</evidence>
<protein>
    <submittedName>
        <fullName evidence="2">Uncharacterized protein</fullName>
    </submittedName>
</protein>
<dbReference type="InterPro" id="IPR049249">
    <property type="entry name" value="DUF6882"/>
</dbReference>
<name>A0A4U1JIW6_9BACT</name>
<gene>
    <name evidence="2" type="ORF">E8A74_02505</name>
</gene>
<evidence type="ECO:0000313" key="2">
    <source>
        <dbReference type="EMBL" id="TKD12644.1"/>
    </source>
</evidence>
<organism evidence="2 3">
    <name type="scientific">Polyangium fumosum</name>
    <dbReference type="NCBI Taxonomy" id="889272"/>
    <lineage>
        <taxon>Bacteria</taxon>
        <taxon>Pseudomonadati</taxon>
        <taxon>Myxococcota</taxon>
        <taxon>Polyangia</taxon>
        <taxon>Polyangiales</taxon>
        <taxon>Polyangiaceae</taxon>
        <taxon>Polyangium</taxon>
    </lineage>
</organism>
<feature type="compositionally biased region" description="Pro residues" evidence="1">
    <location>
        <begin position="42"/>
        <end position="51"/>
    </location>
</feature>
<dbReference type="RefSeq" id="WP_136927281.1">
    <property type="nucleotide sequence ID" value="NZ_SSMQ01000002.1"/>
</dbReference>
<comment type="caution">
    <text evidence="2">The sequence shown here is derived from an EMBL/GenBank/DDBJ whole genome shotgun (WGS) entry which is preliminary data.</text>
</comment>